<dbReference type="InterPro" id="IPR016135">
    <property type="entry name" value="UBQ-conjugating_enzyme/RWD"/>
</dbReference>
<feature type="region of interest" description="Disordered" evidence="3">
    <location>
        <begin position="564"/>
        <end position="590"/>
    </location>
</feature>
<evidence type="ECO:0000259" key="5">
    <source>
        <dbReference type="PROSITE" id="PS51194"/>
    </source>
</evidence>
<dbReference type="PROSITE" id="PS51192">
    <property type="entry name" value="HELICASE_ATP_BIND_1"/>
    <property type="match status" value="1"/>
</dbReference>
<dbReference type="InterPro" id="IPR027417">
    <property type="entry name" value="P-loop_NTPase"/>
</dbReference>
<dbReference type="SUPFAM" id="SSF54495">
    <property type="entry name" value="UBC-like"/>
    <property type="match status" value="1"/>
</dbReference>
<evidence type="ECO:0000256" key="2">
    <source>
        <dbReference type="ARBA" id="ARBA00022840"/>
    </source>
</evidence>
<dbReference type="Proteomes" id="UP000649617">
    <property type="component" value="Unassembled WGS sequence"/>
</dbReference>
<feature type="compositionally biased region" description="Basic and acidic residues" evidence="3">
    <location>
        <begin position="986"/>
        <end position="995"/>
    </location>
</feature>
<dbReference type="SUPFAM" id="SSF51905">
    <property type="entry name" value="FAD/NAD(P)-binding domain"/>
    <property type="match status" value="1"/>
</dbReference>
<dbReference type="Gene3D" id="3.10.110.10">
    <property type="entry name" value="Ubiquitin Conjugating Enzyme"/>
    <property type="match status" value="1"/>
</dbReference>
<feature type="region of interest" description="Disordered" evidence="3">
    <location>
        <begin position="959"/>
        <end position="1000"/>
    </location>
</feature>
<feature type="domain" description="Helicase C-terminal" evidence="5">
    <location>
        <begin position="2339"/>
        <end position="2506"/>
    </location>
</feature>
<keyword evidence="1" id="KW-0547">Nucleotide-binding</keyword>
<dbReference type="PROSITE" id="PS51194">
    <property type="entry name" value="HELICASE_CTER"/>
    <property type="match status" value="1"/>
</dbReference>
<dbReference type="OrthoDB" id="6513042at2759"/>
<proteinExistence type="predicted"/>
<gene>
    <name evidence="6" type="primary">CFAP61</name>
    <name evidence="6" type="ORF">SPIL2461_LOCUS1255</name>
</gene>
<dbReference type="InterPro" id="IPR038884">
    <property type="entry name" value="CFAP61"/>
</dbReference>
<accession>A0A812IWI1</accession>
<sequence>MSVTVEDEEGHMVGFAVLDDTPLHLSASEEGGTDWESWFQDTFQQPDVNNTNALWMSTCLVEPDPGIVGEILRTTFSTMPELRYLMVFVPSSISEDAALKVLQPFQSHFVQLDMETEELMAMNHWAAPSPEGHPPMVLCCNRGQVIAPLGIRIARVEDHDNLAAVFDAQSEVVTAVYGDFFIAELVEAQNEENRALVAEVDGRAVGLMCLTSDVDINVLAQCFQLDPYDNLLKAPYMKRVREHAKAVLEAGEQASLCSRGDFLQVALRSMDMGALLDSIPQLEDGRINAVQLHGALQMQEFADEVGEVLQEFEKSIMMLFWQVNFLEPMLQENSLVLPQKVNECVQLFQSLDITERKKIVSQVLEKWTEVQDILKLTKEFTSFQIQVLFMYNTREEAISQPEDAEALEDFGLATGGSVPSWAVGVGWIFVVSWLHFSDSLEREELKFLVGACRETLLCFPNLSFSSSPAFCFSLSSCSFKAYYVDSVAVYMVAVMHDRRFDNIHLQDNFLLAIEYVCGRSKAILAAEFLEVGFGRMCYLLSELKGLGEVAAKLIARLPELNADEEPPKQLGMTKVKDGRSSQEDGQGKESRLACCLPAPAGKQRFTSEELAFKKSTDMMSPTQCLSIGGKLCATCDQVEFGNAAASTVVVLPTALDDLHILHSWCSAQIFSGHGTVLAFCALMHTELGAPLWLRLFLWGHSPQNSWGDSLPAYLYLVVTEPSERAKVNWSDPELLVQSQSHFSVDLVVAIILATLLWQLALSWAVSNLEGYVLELPKNDQEADLNNFRKVWSMHACKLILNRNSGPKVLVSEIDQVLAALLTSSAAGPLSEAQDGIVSFEPDPPAQVGCWEAASLFRFLFRRTESGRSSGAAWEALGTDAGMGGLAERLSAKFVGAFLPLASTHLVATSDSILAGLSKDSGPEGTSYDVQAQLAYTPKAMSATSYREIGLQVIRRRRAAGEPPRPLRSLRSRSEAVAAEIDSPMAQRREGREGLRNDQPLDLNGCRSLDARIRSDERLQDFSTKFRNISDEFIDKHLKGNPMFGWWRLPKIQPRKLLHELREKLTDQQRFPATAFFRDESDMTMGYASATEMMSIMYEATKVSGLWEHVPEKLRGVFWMKGNGVGEELVALQNGQWFEEESILITPMAPFTWAWPGGIPSQAPYCGGLYGPKTVMFGARLLCGTGSWAPPLHPLNFSFKFSGKDITNATLQAGPDLKKDTVTVGNLVPCLPCCTCLRGKYTFELQPSNLSEPGSHWKRGVWWGPGTCTFCEFGSYNFVKVIRSDGQPNEPYYSEFLQYMGDIKLFAWSGFTKHEQRDAEFQALEEVLVMGPESWGLEAPFAAGFPSSCFVIEEWDCAWQLARFLFEVEDICRQIQPIEGKYGPRPKETLYASGLKDPRPALCSEDACDGAKGFCRKEGAEAVCSKWRCDGFVLWDENVEAVATEDARSALEEPPVDFRPIPAGVAFRWLRTRRLVRYLQRRKSDDFDWFLVFDDGGFPVAVPQLNSGCSLPRAGAFGALFNRESLRSLVASFNDSHSDCLAPTREKPLRQCLLCGAVGRDLTDMRGTLRFAQLEEFVKGMAYMVPEPSWMVGVLEPASGFYMRQSFVDLAGERVSERYMEAEKVFLKALSQEEQGPFTQDFLSKLIVILHWWADVDLSSPLAMVPDDGFQAEALDKAGPGLEIFVKAKIKREQNKLHDNKKPSTNTRADEDIYSLAYQTQALDFLLPAFSLFPDKDYCIITQPHTAPNTPLLNAFSIVPPQPQNTFGHVLFLIHRAALLGPPKVSLLKPHLLENVKPLLEVFEDETRQEHTEHRKSELEVFVAEFDEQAVGLIVLQMPTADVVSRLRCCYHLDDYLLVEHHESGNPNKGHVRLLHWVLNPLFQKYTRRLLQGVLRICGKTALFLETELTSSVSSIYRELLQVAPRRPPQLKKILREPPKVASFCNIEEELPTEEDLLEKERQEMLRDSEQTKALSIVAKKLLSETKIPVNARIVVVGYQERIVTEVRAAGNAIVVLPTGAGKTLIASELITGLGPPCLVPTCMLVEQQARAAREWTGLQVAEFMGGVSVPQRFDVLVSTPKAFQMTQSRGAASFRFQGFKLVVFDEVHHVLKDHPYRKLALSLSKLTDGRPQVLGLSASLTYAIGERKVESDLTRICRELNIQHMATASENELEACGYHSRPAEAVLPVSLPNVTPEGVLPVERRKPHLMASKFWERAQQGKSTQFTKQLLSVVRLMEAAVAEVDASFESPLQHPAPRTWGEYANKRIPQSANFMSLEHWYEALRMLVTSWEEAEDAATTYLRMVGQTRLTVGAWPLEVETACVRFWEKRPDSFPRFEHLKDALLYELEKLSKLHGSFRGIVFVQQRIMTHILEHLIQNDGDLASKLTPACIYATTSPATPSFRVSAADSKARLAEFANGRINLLIATVVAEEGMDVPAANCVIRFDPMINAVSFVQGRGRARQADSSFVVLSERQDRPTSTLAAVEAQQLQKLRPTFESSFGRIVQNFNPDCATRSASTDLAAQQSRERNAREVLQNVARAGANAVGLLNLYCKKTKVELHEELNLVGSEFTCVLKYESILRSVQATGSSGPFSRAADGKKQAKRNAAAALLETLWVRILDSRMVQIDRQQKCCILHDGSMLPYDYLVVATGLQDDSLHALKIQSMGVEHVTDGYRRVNGAMSAADPSIRDLLVEGGTLVKSLIWNPLSYAVVYGRSLNAYCVVQGLLLRQVPAKKIILVLPARLQAQATAQQGLSVDAFYEGDEVERKIHHILETMGLKVYEGYRLLGIQQCTRARLKGLILEDQNGGEVAPRPAEELAAAEREREKRFPAPEAARAPMGIMEDFGASPSGLPQKLLACRLCITADAVNVDPDIFNSVHGNGLVYDGRLIVDHNFCSTDPGIFGAGSLCEFSRRFQRKDAARYLRHDGFNGREVGGKLATALLRKLDPVNGDSVAAGGPALNTGSTVQDTATSGGAMMTPEEEASPDLLPEFYMPIAKGGLLPGNLHYYRIHACRRGDVQAEPTEQKEEQVIVTDTLDLSNGKGHFCRLTLDSCGKVDSITYLGGEALQVESLWSLVGLSETFLNHLYQRWRDDDIPDIVEFLADEWATALFHDRFMDFCHQIKLEMLSSEEVKQIVNTALENVSVKDGPAQMRERRENANCCYNYSLHKTLDLASADRLAPLSPPTVNRDALPIMVAPPMAEAMGLTLAAAPFQAVQAMQVTCESAMDFCTCQRLQELQEPIKSPKRSPSPSRANRSDLGVDKTPPPLLSPSGPPWPEPSSQALRKRLVSPGAAGDDCVAALLPKMKRMRLRPTLGQLRLQREAEENLDLCPQVQVSVEPEQLRATVDIDCAGIEKDAIQFEISFPPQYPHRPPQVVQVSPDRPLPCFRYEGCLVVLPFLGERSWSSVLGTADIVRELLEPLPGIGGGLNRKKVVHQFPTPCPAPAFPEEDVEMS</sequence>
<dbReference type="SUPFAM" id="SSF52540">
    <property type="entry name" value="P-loop containing nucleoside triphosphate hydrolases"/>
    <property type="match status" value="1"/>
</dbReference>
<dbReference type="Pfam" id="PF00270">
    <property type="entry name" value="DEAD"/>
    <property type="match status" value="1"/>
</dbReference>
<keyword evidence="2" id="KW-0067">ATP-binding</keyword>
<feature type="domain" description="Helicase ATP-binding" evidence="4">
    <location>
        <begin position="2003"/>
        <end position="2158"/>
    </location>
</feature>
<dbReference type="InterPro" id="IPR014001">
    <property type="entry name" value="Helicase_ATP-bd"/>
</dbReference>
<reference evidence="6" key="1">
    <citation type="submission" date="2021-02" db="EMBL/GenBank/DDBJ databases">
        <authorList>
            <person name="Dougan E. K."/>
            <person name="Rhodes N."/>
            <person name="Thang M."/>
            <person name="Chan C."/>
        </authorList>
    </citation>
    <scope>NUCLEOTIDE SEQUENCE</scope>
</reference>
<dbReference type="GO" id="GO:0005524">
    <property type="term" value="F:ATP binding"/>
    <property type="evidence" value="ECO:0007669"/>
    <property type="project" value="UniProtKB-KW"/>
</dbReference>
<dbReference type="SMART" id="SM00490">
    <property type="entry name" value="HELICc"/>
    <property type="match status" value="1"/>
</dbReference>
<comment type="caution">
    <text evidence="6">The sequence shown here is derived from an EMBL/GenBank/DDBJ whole genome shotgun (WGS) entry which is preliminary data.</text>
</comment>
<dbReference type="InterPro" id="IPR056299">
    <property type="entry name" value="CFAP61_dimer"/>
</dbReference>
<dbReference type="SMART" id="SM00487">
    <property type="entry name" value="DEXDc"/>
    <property type="match status" value="1"/>
</dbReference>
<dbReference type="Pfam" id="PF23150">
    <property type="entry name" value="CFAP61_dimer"/>
    <property type="match status" value="1"/>
</dbReference>
<keyword evidence="7" id="KW-1185">Reference proteome</keyword>
<dbReference type="GO" id="GO:0003676">
    <property type="term" value="F:nucleic acid binding"/>
    <property type="evidence" value="ECO:0007669"/>
    <property type="project" value="InterPro"/>
</dbReference>
<dbReference type="InterPro" id="IPR032151">
    <property type="entry name" value="CFAP61_N"/>
</dbReference>
<dbReference type="Pfam" id="PF00271">
    <property type="entry name" value="Helicase_C"/>
    <property type="match status" value="1"/>
</dbReference>
<dbReference type="PANTHER" id="PTHR21178:SF8">
    <property type="entry name" value="CILIA- AND FLAGELLA-ASSOCIATED PROTEIN 61"/>
    <property type="match status" value="1"/>
</dbReference>
<feature type="compositionally biased region" description="Pro residues" evidence="3">
    <location>
        <begin position="3267"/>
        <end position="3281"/>
    </location>
</feature>
<evidence type="ECO:0000259" key="4">
    <source>
        <dbReference type="PROSITE" id="PS51192"/>
    </source>
</evidence>
<dbReference type="InterPro" id="IPR036188">
    <property type="entry name" value="FAD/NAD-bd_sf"/>
</dbReference>
<organism evidence="6 7">
    <name type="scientific">Symbiodinium pilosum</name>
    <name type="common">Dinoflagellate</name>
    <dbReference type="NCBI Taxonomy" id="2952"/>
    <lineage>
        <taxon>Eukaryota</taxon>
        <taxon>Sar</taxon>
        <taxon>Alveolata</taxon>
        <taxon>Dinophyceae</taxon>
        <taxon>Suessiales</taxon>
        <taxon>Symbiodiniaceae</taxon>
        <taxon>Symbiodinium</taxon>
    </lineage>
</organism>
<feature type="compositionally biased region" description="Polar residues" evidence="3">
    <location>
        <begin position="2964"/>
        <end position="2975"/>
    </location>
</feature>
<name>A0A812IWI1_SYMPI</name>
<feature type="compositionally biased region" description="Basic and acidic residues" evidence="3">
    <location>
        <begin position="574"/>
        <end position="590"/>
    </location>
</feature>
<evidence type="ECO:0000256" key="3">
    <source>
        <dbReference type="SAM" id="MobiDB-lite"/>
    </source>
</evidence>
<evidence type="ECO:0000256" key="1">
    <source>
        <dbReference type="ARBA" id="ARBA00022741"/>
    </source>
</evidence>
<protein>
    <submittedName>
        <fullName evidence="6">CFAP61 protein</fullName>
    </submittedName>
</protein>
<evidence type="ECO:0000313" key="6">
    <source>
        <dbReference type="EMBL" id="CAE7185766.1"/>
    </source>
</evidence>
<dbReference type="EMBL" id="CAJNIZ010001225">
    <property type="protein sequence ID" value="CAE7185766.1"/>
    <property type="molecule type" value="Genomic_DNA"/>
</dbReference>
<dbReference type="PANTHER" id="PTHR21178">
    <property type="entry name" value="CILIA- AND FLAGELLA-ASSOCIATED PROTEIN 61"/>
    <property type="match status" value="1"/>
</dbReference>
<dbReference type="Gene3D" id="3.50.50.60">
    <property type="entry name" value="FAD/NAD(P)-binding domain"/>
    <property type="match status" value="2"/>
</dbReference>
<feature type="region of interest" description="Disordered" evidence="3">
    <location>
        <begin position="2957"/>
        <end position="2977"/>
    </location>
</feature>
<dbReference type="Pfam" id="PF16092">
    <property type="entry name" value="CFAP61_N"/>
    <property type="match status" value="1"/>
</dbReference>
<evidence type="ECO:0000313" key="7">
    <source>
        <dbReference type="Proteomes" id="UP000649617"/>
    </source>
</evidence>
<dbReference type="InterPro" id="IPR011545">
    <property type="entry name" value="DEAD/DEAH_box_helicase_dom"/>
</dbReference>
<feature type="region of interest" description="Disordered" evidence="3">
    <location>
        <begin position="3244"/>
        <end position="3285"/>
    </location>
</feature>
<dbReference type="Gene3D" id="3.40.50.300">
    <property type="entry name" value="P-loop containing nucleotide triphosphate hydrolases"/>
    <property type="match status" value="2"/>
</dbReference>
<dbReference type="InterPro" id="IPR001650">
    <property type="entry name" value="Helicase_C-like"/>
</dbReference>